<evidence type="ECO:0000256" key="4">
    <source>
        <dbReference type="ARBA" id="ARBA00023242"/>
    </source>
</evidence>
<dbReference type="OrthoDB" id="2143914at2759"/>
<dbReference type="GO" id="GO:0005634">
    <property type="term" value="C:nucleus"/>
    <property type="evidence" value="ECO:0000318"/>
    <property type="project" value="GO_Central"/>
</dbReference>
<dbReference type="GO" id="GO:0000981">
    <property type="term" value="F:DNA-binding transcription factor activity, RNA polymerase II-specific"/>
    <property type="evidence" value="ECO:0000318"/>
    <property type="project" value="GO_Central"/>
</dbReference>
<dbReference type="InterPro" id="IPR001005">
    <property type="entry name" value="SANT/Myb"/>
</dbReference>
<evidence type="ECO:0000256" key="2">
    <source>
        <dbReference type="ARBA" id="ARBA00023125"/>
    </source>
</evidence>
<feature type="domain" description="HTH myb-type" evidence="6">
    <location>
        <begin position="33"/>
        <end position="87"/>
    </location>
</feature>
<dbReference type="AlphaFoldDB" id="A2DC56"/>
<dbReference type="eggNOG" id="KOG0048">
    <property type="taxonomic scope" value="Eukaryota"/>
</dbReference>
<dbReference type="SUPFAM" id="SSF46689">
    <property type="entry name" value="Homeodomain-like"/>
    <property type="match status" value="1"/>
</dbReference>
<dbReference type="PROSITE" id="PS51294">
    <property type="entry name" value="HTH_MYB"/>
    <property type="match status" value="1"/>
</dbReference>
<dbReference type="PANTHER" id="PTHR46621">
    <property type="entry name" value="SNRNA-ACTIVATING PROTEIN COMPLEX SUBUNIT 4"/>
    <property type="match status" value="1"/>
</dbReference>
<dbReference type="InterPro" id="IPR051575">
    <property type="entry name" value="Myb-like_DNA-bd"/>
</dbReference>
<dbReference type="PROSITE" id="PS50090">
    <property type="entry name" value="MYB_LIKE"/>
    <property type="match status" value="1"/>
</dbReference>
<dbReference type="CDD" id="cd00167">
    <property type="entry name" value="SANT"/>
    <property type="match status" value="1"/>
</dbReference>
<protein>
    <submittedName>
        <fullName evidence="7">Myb-like DNA-binding domain containing protein</fullName>
    </submittedName>
</protein>
<dbReference type="Pfam" id="PF00249">
    <property type="entry name" value="Myb_DNA-binding"/>
    <property type="match status" value="1"/>
</dbReference>
<sequence length="151" mass="17820">MVTNRGSRLECHTLNVPGRNGRQCRERWLSVLAPDLCKDEWDEEEDKILLDMQKKIGNHWSLISTYLSGRTPIMVKNRFRLLIRRERKREKKAKKTARSTINLDHNECIFDTSLNFENVDFIQITDDFDPLITYNQINDDLFDNFAASDDI</sequence>
<gene>
    <name evidence="7" type="ORF">TVAG_457320</name>
</gene>
<keyword evidence="8" id="KW-1185">Reference proteome</keyword>
<dbReference type="STRING" id="5722.A2DC56"/>
<evidence type="ECO:0000259" key="6">
    <source>
        <dbReference type="PROSITE" id="PS51294"/>
    </source>
</evidence>
<dbReference type="GO" id="GO:0000978">
    <property type="term" value="F:RNA polymerase II cis-regulatory region sequence-specific DNA binding"/>
    <property type="evidence" value="ECO:0000318"/>
    <property type="project" value="GO_Central"/>
</dbReference>
<name>A2DC56_TRIV3</name>
<dbReference type="InterPro" id="IPR009057">
    <property type="entry name" value="Homeodomain-like_sf"/>
</dbReference>
<keyword evidence="1" id="KW-0805">Transcription regulation</keyword>
<dbReference type="Gene3D" id="1.10.10.60">
    <property type="entry name" value="Homeodomain-like"/>
    <property type="match status" value="2"/>
</dbReference>
<dbReference type="VEuPathDB" id="TrichDB:TVAGG3_0263110"/>
<dbReference type="InterPro" id="IPR017930">
    <property type="entry name" value="Myb_dom"/>
</dbReference>
<dbReference type="KEGG" id="tva:5467650"/>
<evidence type="ECO:0000313" key="7">
    <source>
        <dbReference type="EMBL" id="EAY22097.1"/>
    </source>
</evidence>
<evidence type="ECO:0000256" key="1">
    <source>
        <dbReference type="ARBA" id="ARBA00023015"/>
    </source>
</evidence>
<evidence type="ECO:0000313" key="8">
    <source>
        <dbReference type="Proteomes" id="UP000001542"/>
    </source>
</evidence>
<organism evidence="7 8">
    <name type="scientific">Trichomonas vaginalis (strain ATCC PRA-98 / G3)</name>
    <dbReference type="NCBI Taxonomy" id="412133"/>
    <lineage>
        <taxon>Eukaryota</taxon>
        <taxon>Metamonada</taxon>
        <taxon>Parabasalia</taxon>
        <taxon>Trichomonadida</taxon>
        <taxon>Trichomonadidae</taxon>
        <taxon>Trichomonas</taxon>
    </lineage>
</organism>
<dbReference type="GO" id="GO:0006355">
    <property type="term" value="P:regulation of DNA-templated transcription"/>
    <property type="evidence" value="ECO:0000318"/>
    <property type="project" value="GO_Central"/>
</dbReference>
<dbReference type="PANTHER" id="PTHR46621:SF1">
    <property type="entry name" value="SNRNA-ACTIVATING PROTEIN COMPLEX SUBUNIT 4"/>
    <property type="match status" value="1"/>
</dbReference>
<dbReference type="Proteomes" id="UP000001542">
    <property type="component" value="Unassembled WGS sequence"/>
</dbReference>
<keyword evidence="4" id="KW-0539">Nucleus</keyword>
<dbReference type="SMART" id="SM00717">
    <property type="entry name" value="SANT"/>
    <property type="match status" value="1"/>
</dbReference>
<dbReference type="EMBL" id="DS113186">
    <property type="protein sequence ID" value="EAY22097.1"/>
    <property type="molecule type" value="Genomic_DNA"/>
</dbReference>
<dbReference type="SMR" id="A2DC56"/>
<dbReference type="RefSeq" id="XP_001583083.1">
    <property type="nucleotide sequence ID" value="XM_001583033.1"/>
</dbReference>
<dbReference type="InParanoid" id="A2DC56"/>
<proteinExistence type="predicted"/>
<accession>A2DC56</accession>
<feature type="domain" description="Myb-like" evidence="5">
    <location>
        <begin position="33"/>
        <end position="83"/>
    </location>
</feature>
<reference evidence="7" key="2">
    <citation type="journal article" date="2007" name="Science">
        <title>Draft genome sequence of the sexually transmitted pathogen Trichomonas vaginalis.</title>
        <authorList>
            <person name="Carlton J.M."/>
            <person name="Hirt R.P."/>
            <person name="Silva J.C."/>
            <person name="Delcher A.L."/>
            <person name="Schatz M."/>
            <person name="Zhao Q."/>
            <person name="Wortman J.R."/>
            <person name="Bidwell S.L."/>
            <person name="Alsmark U.C.M."/>
            <person name="Besteiro S."/>
            <person name="Sicheritz-Ponten T."/>
            <person name="Noel C.J."/>
            <person name="Dacks J.B."/>
            <person name="Foster P.G."/>
            <person name="Simillion C."/>
            <person name="Van de Peer Y."/>
            <person name="Miranda-Saavedra D."/>
            <person name="Barton G.J."/>
            <person name="Westrop G.D."/>
            <person name="Mueller S."/>
            <person name="Dessi D."/>
            <person name="Fiori P.L."/>
            <person name="Ren Q."/>
            <person name="Paulsen I."/>
            <person name="Zhang H."/>
            <person name="Bastida-Corcuera F.D."/>
            <person name="Simoes-Barbosa A."/>
            <person name="Brown M.T."/>
            <person name="Hayes R.D."/>
            <person name="Mukherjee M."/>
            <person name="Okumura C.Y."/>
            <person name="Schneider R."/>
            <person name="Smith A.J."/>
            <person name="Vanacova S."/>
            <person name="Villalvazo M."/>
            <person name="Haas B.J."/>
            <person name="Pertea M."/>
            <person name="Feldblyum T.V."/>
            <person name="Utterback T.R."/>
            <person name="Shu C.L."/>
            <person name="Osoegawa K."/>
            <person name="de Jong P.J."/>
            <person name="Hrdy I."/>
            <person name="Horvathova L."/>
            <person name="Zubacova Z."/>
            <person name="Dolezal P."/>
            <person name="Malik S.B."/>
            <person name="Logsdon J.M. Jr."/>
            <person name="Henze K."/>
            <person name="Gupta A."/>
            <person name="Wang C.C."/>
            <person name="Dunne R.L."/>
            <person name="Upcroft J.A."/>
            <person name="Upcroft P."/>
            <person name="White O."/>
            <person name="Salzberg S.L."/>
            <person name="Tang P."/>
            <person name="Chiu C.-H."/>
            <person name="Lee Y.-S."/>
            <person name="Embley T.M."/>
            <person name="Coombs G.H."/>
            <person name="Mottram J.C."/>
            <person name="Tachezy J."/>
            <person name="Fraser-Liggett C.M."/>
            <person name="Johnson P.J."/>
        </authorList>
    </citation>
    <scope>NUCLEOTIDE SEQUENCE [LARGE SCALE GENOMIC DNA]</scope>
    <source>
        <strain evidence="7">G3</strain>
    </source>
</reference>
<keyword evidence="3" id="KW-0804">Transcription</keyword>
<dbReference type="VEuPathDB" id="TrichDB:TVAG_457320"/>
<keyword evidence="2 7" id="KW-0238">DNA-binding</keyword>
<evidence type="ECO:0000256" key="3">
    <source>
        <dbReference type="ARBA" id="ARBA00023163"/>
    </source>
</evidence>
<evidence type="ECO:0000259" key="5">
    <source>
        <dbReference type="PROSITE" id="PS50090"/>
    </source>
</evidence>
<reference evidence="7" key="1">
    <citation type="submission" date="2006-10" db="EMBL/GenBank/DDBJ databases">
        <authorList>
            <person name="Amadeo P."/>
            <person name="Zhao Q."/>
            <person name="Wortman J."/>
            <person name="Fraser-Liggett C."/>
            <person name="Carlton J."/>
        </authorList>
    </citation>
    <scope>NUCLEOTIDE SEQUENCE</scope>
    <source>
        <strain evidence="7">G3</strain>
    </source>
</reference>